<reference evidence="3 5" key="2">
    <citation type="journal article" date="2019" name="Appl. Microbiol. Biotechnol.">
        <title>Uncovering carbohydrate metabolism through a genotype-phenotype association study of 56 lactic acid bacteria genomes.</title>
        <authorList>
            <person name="Buron-Moles G."/>
            <person name="Chailyan A."/>
            <person name="Dolejs I."/>
            <person name="Forster J."/>
            <person name="Miks M.H."/>
        </authorList>
    </citation>
    <scope>NUCLEOTIDE SEQUENCE [LARGE SCALE GENOMIC DNA]</scope>
    <source>
        <strain evidence="3 5">DSM 10551</strain>
    </source>
</reference>
<dbReference type="AlphaFoldDB" id="A0A224V5G8"/>
<dbReference type="RefSeq" id="WP_225364147.1">
    <property type="nucleotide sequence ID" value="NZ_BAAAXO010000036.1"/>
</dbReference>
<dbReference type="SUPFAM" id="SSF51735">
    <property type="entry name" value="NAD(P)-binding Rossmann-fold domains"/>
    <property type="match status" value="1"/>
</dbReference>
<name>A0A224V5G8_9LACO</name>
<dbReference type="InterPro" id="IPR036291">
    <property type="entry name" value="NAD(P)-bd_dom_sf"/>
</dbReference>
<keyword evidence="5" id="KW-1185">Reference proteome</keyword>
<dbReference type="EMBL" id="PUFL01000015">
    <property type="protein sequence ID" value="TDG94569.1"/>
    <property type="molecule type" value="Genomic_DNA"/>
</dbReference>
<dbReference type="Pfam" id="PF13460">
    <property type="entry name" value="NAD_binding_10"/>
    <property type="match status" value="1"/>
</dbReference>
<sequence>MKFTLLGSLGNIGRIIAPALVKAGHDVTVISSNTKRADQIRQIGAQPAIGTMTDSDFLADQFRGADAVYLMVAAASSGFLI</sequence>
<evidence type="ECO:0000259" key="1">
    <source>
        <dbReference type="Pfam" id="PF13460"/>
    </source>
</evidence>
<evidence type="ECO:0000313" key="5">
    <source>
        <dbReference type="Proteomes" id="UP000294668"/>
    </source>
</evidence>
<evidence type="ECO:0000313" key="3">
    <source>
        <dbReference type="EMBL" id="TDG94569.1"/>
    </source>
</evidence>
<dbReference type="Proteomes" id="UP000214739">
    <property type="component" value="Unassembled WGS sequence"/>
</dbReference>
<evidence type="ECO:0000313" key="4">
    <source>
        <dbReference type="Proteomes" id="UP000214739"/>
    </source>
</evidence>
<organism evidence="2 4">
    <name type="scientific">Lentilactobacillus parakefiri</name>
    <dbReference type="NCBI Taxonomy" id="152332"/>
    <lineage>
        <taxon>Bacteria</taxon>
        <taxon>Bacillati</taxon>
        <taxon>Bacillota</taxon>
        <taxon>Bacilli</taxon>
        <taxon>Lactobacillales</taxon>
        <taxon>Lactobacillaceae</taxon>
        <taxon>Lentilactobacillus</taxon>
    </lineage>
</organism>
<dbReference type="EMBL" id="BDGB01000060">
    <property type="protein sequence ID" value="GAW72196.1"/>
    <property type="molecule type" value="Genomic_DNA"/>
</dbReference>
<accession>A0A224V5G8</accession>
<reference evidence="3" key="3">
    <citation type="submission" date="2019-02" db="EMBL/GenBank/DDBJ databases">
        <authorList>
            <person name="Buron G."/>
            <person name="Chaylann A."/>
            <person name="Dolejs I."/>
            <person name="Forster J."/>
            <person name="Miks M.H."/>
        </authorList>
    </citation>
    <scope>NUCLEOTIDE SEQUENCE</scope>
    <source>
        <strain evidence="3">DSM 10551</strain>
    </source>
</reference>
<dbReference type="Proteomes" id="UP000294668">
    <property type="component" value="Unassembled WGS sequence"/>
</dbReference>
<protein>
    <submittedName>
        <fullName evidence="2">Nucleoside-diphosphate sugar epimerase</fullName>
    </submittedName>
</protein>
<comment type="caution">
    <text evidence="2">The sequence shown here is derived from an EMBL/GenBank/DDBJ whole genome shotgun (WGS) entry which is preliminary data.</text>
</comment>
<reference evidence="2 4" key="1">
    <citation type="journal article" date="2017" name="Biosci Microbiota Food Health">
        <title>Genomic characterization reconfirms the taxonomic status of Lactobacillus parakefiri.</title>
        <authorList>
            <person name="Tanizawa Y."/>
            <person name="Kobayashi H."/>
            <person name="Kaminuma E."/>
            <person name="Sakamoto M."/>
            <person name="Ohkuma M."/>
            <person name="Nakamura Y."/>
            <person name="Arita M."/>
            <person name="Tohno M."/>
        </authorList>
    </citation>
    <scope>NUCLEOTIDE SEQUENCE [LARGE SCALE GENOMIC DNA]</scope>
    <source>
        <strain evidence="2 4">JCM 8573</strain>
    </source>
</reference>
<dbReference type="Gene3D" id="3.40.50.720">
    <property type="entry name" value="NAD(P)-binding Rossmann-like Domain"/>
    <property type="match status" value="1"/>
</dbReference>
<dbReference type="InterPro" id="IPR016040">
    <property type="entry name" value="NAD(P)-bd_dom"/>
</dbReference>
<proteinExistence type="predicted"/>
<gene>
    <name evidence="3" type="ORF">C5L28_000826</name>
    <name evidence="2" type="ORF">LPKJCM_01306</name>
</gene>
<evidence type="ECO:0000313" key="2">
    <source>
        <dbReference type="EMBL" id="GAW72196.1"/>
    </source>
</evidence>
<feature type="domain" description="NAD(P)-binding" evidence="1">
    <location>
        <begin position="7"/>
        <end position="75"/>
    </location>
</feature>